<keyword evidence="1" id="KW-0175">Coiled coil</keyword>
<dbReference type="EMBL" id="JAPFFF010000002">
    <property type="protein sequence ID" value="KAK8897108.1"/>
    <property type="molecule type" value="Genomic_DNA"/>
</dbReference>
<feature type="compositionally biased region" description="Low complexity" evidence="2">
    <location>
        <begin position="29"/>
        <end position="44"/>
    </location>
</feature>
<dbReference type="PANTHER" id="PTHR47026">
    <property type="entry name" value="PIGMENTOSA GTPASE REGULATOR-LIKE PROTEIN, PUTATIVE-RELATED"/>
    <property type="match status" value="1"/>
</dbReference>
<protein>
    <submittedName>
        <fullName evidence="3">Uncharacterized protein</fullName>
    </submittedName>
</protein>
<comment type="caution">
    <text evidence="3">The sequence shown here is derived from an EMBL/GenBank/DDBJ whole genome shotgun (WGS) entry which is preliminary data.</text>
</comment>
<evidence type="ECO:0000313" key="3">
    <source>
        <dbReference type="EMBL" id="KAK8897108.1"/>
    </source>
</evidence>
<proteinExistence type="predicted"/>
<dbReference type="Proteomes" id="UP001470230">
    <property type="component" value="Unassembled WGS sequence"/>
</dbReference>
<gene>
    <name evidence="3" type="ORF">M9Y10_015042</name>
</gene>
<evidence type="ECO:0000313" key="4">
    <source>
        <dbReference type="Proteomes" id="UP001470230"/>
    </source>
</evidence>
<organism evidence="3 4">
    <name type="scientific">Tritrichomonas musculus</name>
    <dbReference type="NCBI Taxonomy" id="1915356"/>
    <lineage>
        <taxon>Eukaryota</taxon>
        <taxon>Metamonada</taxon>
        <taxon>Parabasalia</taxon>
        <taxon>Tritrichomonadida</taxon>
        <taxon>Tritrichomonadidae</taxon>
        <taxon>Tritrichomonas</taxon>
    </lineage>
</organism>
<evidence type="ECO:0000256" key="2">
    <source>
        <dbReference type="SAM" id="MobiDB-lite"/>
    </source>
</evidence>
<feature type="region of interest" description="Disordered" evidence="2">
    <location>
        <begin position="1"/>
        <end position="99"/>
    </location>
</feature>
<reference evidence="3 4" key="1">
    <citation type="submission" date="2024-04" db="EMBL/GenBank/DDBJ databases">
        <title>Tritrichomonas musculus Genome.</title>
        <authorList>
            <person name="Alves-Ferreira E."/>
            <person name="Grigg M."/>
            <person name="Lorenzi H."/>
            <person name="Galac M."/>
        </authorList>
    </citation>
    <scope>NUCLEOTIDE SEQUENCE [LARGE SCALE GENOMIC DNA]</scope>
    <source>
        <strain evidence="3 4">EAF2021</strain>
    </source>
</reference>
<name>A0ABR2L1Y7_9EUKA</name>
<accession>A0ABR2L1Y7</accession>
<feature type="coiled-coil region" evidence="1">
    <location>
        <begin position="175"/>
        <end position="224"/>
    </location>
</feature>
<evidence type="ECO:0000256" key="1">
    <source>
        <dbReference type="SAM" id="Coils"/>
    </source>
</evidence>
<dbReference type="PANTHER" id="PTHR47026:SF2">
    <property type="entry name" value="FLAGELLAR ASSOCIATED PROTEIN"/>
    <property type="match status" value="1"/>
</dbReference>
<keyword evidence="4" id="KW-1185">Reference proteome</keyword>
<sequence>MEDAAPLVPVPPSSTSGTGPTNDLNQSLDDNYYESYSDSYDSENAIPIEPRPPTTSSHRPMRAHCAPAPPPPRQNDSNPRNYRFKPRPNPFRTKNKNEDDSILSKAQLKNFINLAFRQKQINLHSIEEYEYLKAEISRKRTRLAASHDYEEADKYQKALEFVMKCEIHLQQHEALAILSQEVKEKEDNFKSSLEKFDNETKEQLKQLQDEIQEQRITMESRHQKEINDFEVRWNGQEKNRLYNRPSNVLSTLRRQLNFMLTQCRFEEAQEVQKQIDEREKFEKEENYLQMQHDFNEALKKLTNKQNSEKRFFEERSKLRLVTFEQKRQRKRIGYENREKKIKSQKNTASNPEKAWHATQYRRLEEGAILKKVPPSQAAVTRIARRDIFEKEVITLALPPLSVNPSRQRKIPKIKKTMKASKTTKEKEKEKEKF</sequence>